<reference evidence="2 3" key="1">
    <citation type="journal article" date="2021" name="Commun. Biol.">
        <title>The genome of Shorea leprosula (Dipterocarpaceae) highlights the ecological relevance of drought in aseasonal tropical rainforests.</title>
        <authorList>
            <person name="Ng K.K.S."/>
            <person name="Kobayashi M.J."/>
            <person name="Fawcett J.A."/>
            <person name="Hatakeyama M."/>
            <person name="Paape T."/>
            <person name="Ng C.H."/>
            <person name="Ang C.C."/>
            <person name="Tnah L.H."/>
            <person name="Lee C.T."/>
            <person name="Nishiyama T."/>
            <person name="Sese J."/>
            <person name="O'Brien M.J."/>
            <person name="Copetti D."/>
            <person name="Mohd Noor M.I."/>
            <person name="Ong R.C."/>
            <person name="Putra M."/>
            <person name="Sireger I.Z."/>
            <person name="Indrioko S."/>
            <person name="Kosugi Y."/>
            <person name="Izuno A."/>
            <person name="Isagi Y."/>
            <person name="Lee S.L."/>
            <person name="Shimizu K.K."/>
        </authorList>
    </citation>
    <scope>NUCLEOTIDE SEQUENCE [LARGE SCALE GENOMIC DNA]</scope>
    <source>
        <strain evidence="2">214</strain>
    </source>
</reference>
<organism evidence="2 3">
    <name type="scientific">Rubroshorea leprosula</name>
    <dbReference type="NCBI Taxonomy" id="152421"/>
    <lineage>
        <taxon>Eukaryota</taxon>
        <taxon>Viridiplantae</taxon>
        <taxon>Streptophyta</taxon>
        <taxon>Embryophyta</taxon>
        <taxon>Tracheophyta</taxon>
        <taxon>Spermatophyta</taxon>
        <taxon>Magnoliopsida</taxon>
        <taxon>eudicotyledons</taxon>
        <taxon>Gunneridae</taxon>
        <taxon>Pentapetalae</taxon>
        <taxon>rosids</taxon>
        <taxon>malvids</taxon>
        <taxon>Malvales</taxon>
        <taxon>Dipterocarpaceae</taxon>
        <taxon>Rubroshorea</taxon>
    </lineage>
</organism>
<feature type="region of interest" description="Disordered" evidence="1">
    <location>
        <begin position="13"/>
        <end position="38"/>
    </location>
</feature>
<sequence>MIGTVLIGIMTSRERVMDHPDEDGDGAESGLAPPHPTFGLWLTHERSRFNAYR</sequence>
<dbReference type="AlphaFoldDB" id="A0AAV5LEK3"/>
<evidence type="ECO:0000313" key="2">
    <source>
        <dbReference type="EMBL" id="GKV35690.1"/>
    </source>
</evidence>
<dbReference type="EMBL" id="BPVZ01000112">
    <property type="protein sequence ID" value="GKV35690.1"/>
    <property type="molecule type" value="Genomic_DNA"/>
</dbReference>
<comment type="caution">
    <text evidence="2">The sequence shown here is derived from an EMBL/GenBank/DDBJ whole genome shotgun (WGS) entry which is preliminary data.</text>
</comment>
<gene>
    <name evidence="2" type="ORF">SLEP1_g43927</name>
</gene>
<proteinExistence type="predicted"/>
<evidence type="ECO:0000256" key="1">
    <source>
        <dbReference type="SAM" id="MobiDB-lite"/>
    </source>
</evidence>
<protein>
    <submittedName>
        <fullName evidence="2">Uncharacterized protein</fullName>
    </submittedName>
</protein>
<evidence type="ECO:0000313" key="3">
    <source>
        <dbReference type="Proteomes" id="UP001054252"/>
    </source>
</evidence>
<accession>A0AAV5LEK3</accession>
<name>A0AAV5LEK3_9ROSI</name>
<keyword evidence="3" id="KW-1185">Reference proteome</keyword>
<dbReference type="Proteomes" id="UP001054252">
    <property type="component" value="Unassembled WGS sequence"/>
</dbReference>